<dbReference type="Proteomes" id="UP000069902">
    <property type="component" value="Chromosome cPNK"/>
</dbReference>
<evidence type="ECO:0000313" key="2">
    <source>
        <dbReference type="EMBL" id="CUI16937.1"/>
    </source>
</evidence>
<evidence type="ECO:0000256" key="1">
    <source>
        <dbReference type="SAM" id="SignalP"/>
    </source>
</evidence>
<gene>
    <name evidence="2" type="ORF">PNK_1320</name>
</gene>
<proteinExistence type="predicted"/>
<keyword evidence="3" id="KW-1185">Reference proteome</keyword>
<dbReference type="KEGG" id="pnl:PNK_1320"/>
<keyword evidence="1" id="KW-0732">Signal</keyword>
<accession>A0A0U5JAA1</accession>
<dbReference type="EMBL" id="LN879502">
    <property type="protein sequence ID" value="CUI16937.1"/>
    <property type="molecule type" value="Genomic_DNA"/>
</dbReference>
<dbReference type="AlphaFoldDB" id="A0A0U5JAA1"/>
<reference evidence="3" key="1">
    <citation type="submission" date="2015-09" db="EMBL/GenBank/DDBJ databases">
        <authorList>
            <person name="Bertelli C."/>
        </authorList>
    </citation>
    <scope>NUCLEOTIDE SEQUENCE [LARGE SCALE GENOMIC DNA]</scope>
    <source>
        <strain evidence="3">KNic</strain>
    </source>
</reference>
<evidence type="ECO:0008006" key="4">
    <source>
        <dbReference type="Google" id="ProtNLM"/>
    </source>
</evidence>
<evidence type="ECO:0000313" key="3">
    <source>
        <dbReference type="Proteomes" id="UP000069902"/>
    </source>
</evidence>
<name>A0A0U5JAA1_9BACT</name>
<dbReference type="PATRIC" id="fig|389348.3.peg.1480"/>
<organism evidence="2 3">
    <name type="scientific">Candidatus Protochlamydia naegleriophila</name>
    <dbReference type="NCBI Taxonomy" id="389348"/>
    <lineage>
        <taxon>Bacteria</taxon>
        <taxon>Pseudomonadati</taxon>
        <taxon>Chlamydiota</taxon>
        <taxon>Chlamydiia</taxon>
        <taxon>Parachlamydiales</taxon>
        <taxon>Parachlamydiaceae</taxon>
        <taxon>Candidatus Protochlamydia</taxon>
    </lineage>
</organism>
<dbReference type="InParanoid" id="A0A0U5JAA1"/>
<feature type="chain" id="PRO_5006860347" description="Secreted protein" evidence="1">
    <location>
        <begin position="23"/>
        <end position="239"/>
    </location>
</feature>
<sequence length="239" mass="26368">MKTIIGRLAILFYLLATCTSCSSLGMSVLSEDHVIVEDCKEEKKLVLQVKSPLEGSWLVSSEDQKKWFAINLVAEDLNAFAGYLTDSGSLALKIGTKVLEFHQVGDEYWGKIQIADYGACPCKLVFDGSQKITIREQRNPNTSYSYFNLYHAKKFATDSGIEINAIGEETNLLSGHSANSSELFSSKPSKIASNSINSISSGYGEISSITGRAKTVAVRGYHRKDGTYVRSHYRSSPRR</sequence>
<feature type="signal peptide" evidence="1">
    <location>
        <begin position="1"/>
        <end position="22"/>
    </location>
</feature>
<protein>
    <recommendedName>
        <fullName evidence="4">Secreted protein</fullName>
    </recommendedName>
</protein>
<dbReference type="RefSeq" id="WP_059061095.1">
    <property type="nucleotide sequence ID" value="NZ_LN879502.1"/>
</dbReference>